<dbReference type="PANTHER" id="PTHR11895:SF176">
    <property type="entry name" value="AMIDASE AMID-RELATED"/>
    <property type="match status" value="1"/>
</dbReference>
<dbReference type="RefSeq" id="WP_101753027.1">
    <property type="nucleotide sequence ID" value="NZ_CP025430.1"/>
</dbReference>
<dbReference type="GO" id="GO:0003824">
    <property type="term" value="F:catalytic activity"/>
    <property type="evidence" value="ECO:0007669"/>
    <property type="project" value="InterPro"/>
</dbReference>
<keyword evidence="3" id="KW-1185">Reference proteome</keyword>
<dbReference type="InterPro" id="IPR036928">
    <property type="entry name" value="AS_sf"/>
</dbReference>
<proteinExistence type="predicted"/>
<dbReference type="InterPro" id="IPR000120">
    <property type="entry name" value="Amidase"/>
</dbReference>
<dbReference type="InterPro" id="IPR020556">
    <property type="entry name" value="Amidase_CS"/>
</dbReference>
<dbReference type="EMBL" id="CP025430">
    <property type="protein sequence ID" value="AUH65000.1"/>
    <property type="molecule type" value="Genomic_DNA"/>
</dbReference>
<dbReference type="PROSITE" id="PS00571">
    <property type="entry name" value="AMIDASES"/>
    <property type="match status" value="1"/>
</dbReference>
<evidence type="ECO:0000313" key="3">
    <source>
        <dbReference type="Proteomes" id="UP000234530"/>
    </source>
</evidence>
<dbReference type="SUPFAM" id="SSF75304">
    <property type="entry name" value="Amidase signature (AS) enzymes"/>
    <property type="match status" value="1"/>
</dbReference>
<sequence length="450" mass="46324">MNPADLPLAEAAAQLRARQLRARDLVEAHLERIAARDGRIGAFVALDAEGARRAADLADTALDAGEEGGPLLGIPVAIKDLVEVEGQPLTCGSRIFADRVATKDAAVISALRRAGAIPLGMVATYEFALTGPTFDSAYPPARNPWNVEHITGGSSSGSAAAVAGGLVRIALGTDTGGSVRSPAAYCGVVGLKPTYGLVPMEGVFPLSPGLDHLGPLAASVSDAALMLEAMAPGSSGLDGLGLGVRGLRIGYARDWFADDPAATPALVAAMDEAVSVLSMLGAKIRLIALPDYALAEAAGAVILHAEALHLHRKMLADQLDGYGRQARQSLAAGAGLSKADMARARKAGVSIRAAIDSVMSDCDVIVTPTTLAAAPPVAAFQREETVWTAMRTLPFNLTGHPALSLPIGFEGGLPLGMQIIGKHRAEAMICRVGAAFEAATDHSAQRPYFA</sequence>
<dbReference type="KEGG" id="pzh:CX676_13160"/>
<dbReference type="Gene3D" id="3.90.1300.10">
    <property type="entry name" value="Amidase signature (AS) domain"/>
    <property type="match status" value="1"/>
</dbReference>
<evidence type="ECO:0000259" key="1">
    <source>
        <dbReference type="Pfam" id="PF01425"/>
    </source>
</evidence>
<dbReference type="OrthoDB" id="9777859at2"/>
<dbReference type="InterPro" id="IPR023631">
    <property type="entry name" value="Amidase_dom"/>
</dbReference>
<dbReference type="Pfam" id="PF01425">
    <property type="entry name" value="Amidase"/>
    <property type="match status" value="1"/>
</dbReference>
<protein>
    <submittedName>
        <fullName evidence="2">Amidase</fullName>
    </submittedName>
</protein>
<accession>A0A2H5F0E0</accession>
<dbReference type="Proteomes" id="UP000234530">
    <property type="component" value="Chromosome"/>
</dbReference>
<dbReference type="AlphaFoldDB" id="A0A2H5F0E0"/>
<feature type="domain" description="Amidase" evidence="1">
    <location>
        <begin position="24"/>
        <end position="430"/>
    </location>
</feature>
<reference evidence="2 3" key="1">
    <citation type="journal article" date="2013" name="Antonie Van Leeuwenhoek">
        <title>Paracoccus zhejiangensis sp. nov., isolated from activated sludge in wastewater-treatment system.</title>
        <authorList>
            <person name="Wu Z.G."/>
            <person name="Zhang D.F."/>
            <person name="Liu Y.L."/>
            <person name="Wang F."/>
            <person name="Jiang X."/>
            <person name="Li C."/>
            <person name="Li S.P."/>
            <person name="Hong Q."/>
            <person name="Li W.J."/>
        </authorList>
    </citation>
    <scope>NUCLEOTIDE SEQUENCE [LARGE SCALE GENOMIC DNA]</scope>
    <source>
        <strain evidence="2 3">J6</strain>
    </source>
</reference>
<dbReference type="PANTHER" id="PTHR11895">
    <property type="entry name" value="TRANSAMIDASE"/>
    <property type="match status" value="1"/>
</dbReference>
<name>A0A2H5F0E0_9RHOB</name>
<gene>
    <name evidence="2" type="ORF">CX676_13160</name>
</gene>
<evidence type="ECO:0000313" key="2">
    <source>
        <dbReference type="EMBL" id="AUH65000.1"/>
    </source>
</evidence>
<organism evidence="2 3">
    <name type="scientific">Paracoccus zhejiangensis</name>
    <dbReference type="NCBI Taxonomy" id="1077935"/>
    <lineage>
        <taxon>Bacteria</taxon>
        <taxon>Pseudomonadati</taxon>
        <taxon>Pseudomonadota</taxon>
        <taxon>Alphaproteobacteria</taxon>
        <taxon>Rhodobacterales</taxon>
        <taxon>Paracoccaceae</taxon>
        <taxon>Paracoccus</taxon>
    </lineage>
</organism>